<feature type="region of interest" description="Disordered" evidence="15">
    <location>
        <begin position="1"/>
        <end position="38"/>
    </location>
</feature>
<evidence type="ECO:0000256" key="1">
    <source>
        <dbReference type="ARBA" id="ARBA00001946"/>
    </source>
</evidence>
<evidence type="ECO:0000256" key="2">
    <source>
        <dbReference type="ARBA" id="ARBA00004167"/>
    </source>
</evidence>
<keyword evidence="11" id="KW-0653">Protein transport</keyword>
<dbReference type="InterPro" id="IPR027417">
    <property type="entry name" value="P-loop_NTPase"/>
</dbReference>
<evidence type="ECO:0000256" key="4">
    <source>
        <dbReference type="ARBA" id="ARBA00022528"/>
    </source>
</evidence>
<evidence type="ECO:0000256" key="15">
    <source>
        <dbReference type="SAM" id="MobiDB-lite"/>
    </source>
</evidence>
<dbReference type="PANTHER" id="PTHR10903:SF135">
    <property type="entry name" value="TRANSLOCASE OF CHLOROPLAST 120, CHLOROPLASTIC-RELATED"/>
    <property type="match status" value="1"/>
</dbReference>
<evidence type="ECO:0000313" key="18">
    <source>
        <dbReference type="Proteomes" id="UP000027265"/>
    </source>
</evidence>
<keyword evidence="4" id="KW-0150">Chloroplast</keyword>
<gene>
    <name evidence="17" type="ORF">JAAARDRAFT_39764</name>
</gene>
<evidence type="ECO:0000256" key="3">
    <source>
        <dbReference type="ARBA" id="ARBA00022448"/>
    </source>
</evidence>
<dbReference type="AlphaFoldDB" id="A0A067PE65"/>
<feature type="compositionally biased region" description="Basic and acidic residues" evidence="15">
    <location>
        <begin position="338"/>
        <end position="349"/>
    </location>
</feature>
<dbReference type="Proteomes" id="UP000027265">
    <property type="component" value="Unassembled WGS sequence"/>
</dbReference>
<dbReference type="GO" id="GO:0016020">
    <property type="term" value="C:membrane"/>
    <property type="evidence" value="ECO:0007669"/>
    <property type="project" value="UniProtKB-SubCell"/>
</dbReference>
<dbReference type="GO" id="GO:0016787">
    <property type="term" value="F:hydrolase activity"/>
    <property type="evidence" value="ECO:0007669"/>
    <property type="project" value="UniProtKB-KW"/>
</dbReference>
<keyword evidence="3" id="KW-0813">Transport</keyword>
<feature type="compositionally biased region" description="Basic and acidic residues" evidence="15">
    <location>
        <begin position="441"/>
        <end position="454"/>
    </location>
</feature>
<evidence type="ECO:0000256" key="12">
    <source>
        <dbReference type="ARBA" id="ARBA00022989"/>
    </source>
</evidence>
<evidence type="ECO:0000259" key="16">
    <source>
        <dbReference type="Pfam" id="PF01926"/>
    </source>
</evidence>
<dbReference type="InterPro" id="IPR006073">
    <property type="entry name" value="GTP-bd"/>
</dbReference>
<keyword evidence="12" id="KW-1133">Transmembrane helix</keyword>
<evidence type="ECO:0000256" key="9">
    <source>
        <dbReference type="ARBA" id="ARBA00022805"/>
    </source>
</evidence>
<keyword evidence="18" id="KW-1185">Reference proteome</keyword>
<protein>
    <recommendedName>
        <fullName evidence="16">G domain-containing protein</fullName>
    </recommendedName>
</protein>
<feature type="compositionally biased region" description="Basic and acidic residues" evidence="15">
    <location>
        <begin position="359"/>
        <end position="374"/>
    </location>
</feature>
<reference evidence="18" key="1">
    <citation type="journal article" date="2014" name="Proc. Natl. Acad. Sci. U.S.A.">
        <title>Extensive sampling of basidiomycete genomes demonstrates inadequacy of the white-rot/brown-rot paradigm for wood decay fungi.</title>
        <authorList>
            <person name="Riley R."/>
            <person name="Salamov A.A."/>
            <person name="Brown D.W."/>
            <person name="Nagy L.G."/>
            <person name="Floudas D."/>
            <person name="Held B.W."/>
            <person name="Levasseur A."/>
            <person name="Lombard V."/>
            <person name="Morin E."/>
            <person name="Otillar R."/>
            <person name="Lindquist E.A."/>
            <person name="Sun H."/>
            <person name="LaButti K.M."/>
            <person name="Schmutz J."/>
            <person name="Jabbour D."/>
            <person name="Luo H."/>
            <person name="Baker S.E."/>
            <person name="Pisabarro A.G."/>
            <person name="Walton J.D."/>
            <person name="Blanchette R.A."/>
            <person name="Henrissat B."/>
            <person name="Martin F."/>
            <person name="Cullen D."/>
            <person name="Hibbett D.S."/>
            <person name="Grigoriev I.V."/>
        </authorList>
    </citation>
    <scope>NUCLEOTIDE SEQUENCE [LARGE SCALE GENOMIC DNA]</scope>
    <source>
        <strain evidence="18">MUCL 33604</strain>
    </source>
</reference>
<name>A0A067PE65_9AGAM</name>
<feature type="compositionally biased region" description="Low complexity" evidence="15">
    <location>
        <begin position="379"/>
        <end position="394"/>
    </location>
</feature>
<keyword evidence="13" id="KW-0472">Membrane</keyword>
<keyword evidence="10" id="KW-0460">Magnesium</keyword>
<sequence length="587" mass="66344">MSSSTSHLGSHKRPADVGFPRSSGDGAAPQQRSPAHQQQLTLAKDEVLIMVMGATGVGKSSFINLVSSSNLRVSNGLESCTDRIEYSRSVSIRGRRVRLIDTPGFDDSQRSDADVLNQIASFLSTEYYNKRYLTGVIFLHSIADVRMGGVARRNLAMFQSLVGQNAMKNVAIVTTRWNQVESHLALDREAELQTHPNLFKPFLDAGAHLFRHDGSLPSVHTILSSLVHNPPIPLLIQVEIIDKRKLVADTSAGKELQKELVQQEARHQEELRALAQEMAELGQADGQLRQEIEGEVNELRDKIDRLKAEAQKLRSRRPVRTSTSRPSVEQAYATRPVIPDDRRMERDYPSRNPGPSTRVPDRSARYNDRPDVFNHPRQRSNSVSSPSQSYPSSRSRPDGPNVLVRQRSHSAASQRPPPPNIGPSAPRRDPSAQRSSQGRQQSRERDYGSGDPRKTRSWISLPGSRGRESSRERDRPTSETRYGKEDATRLCEESRRIRVDVERYLPPQYPIDRYIPDPVENELEEVKRLIKVVDKALDNPPRRLSRSDLKHLSNYYHRLEEMKGRLVDCLPADSKRSRGLWGWITGK</sequence>
<evidence type="ECO:0000313" key="17">
    <source>
        <dbReference type="EMBL" id="KDQ53049.1"/>
    </source>
</evidence>
<evidence type="ECO:0000256" key="7">
    <source>
        <dbReference type="ARBA" id="ARBA00022723"/>
    </source>
</evidence>
<dbReference type="GO" id="GO:0005525">
    <property type="term" value="F:GTP binding"/>
    <property type="evidence" value="ECO:0007669"/>
    <property type="project" value="InterPro"/>
</dbReference>
<dbReference type="SUPFAM" id="SSF52540">
    <property type="entry name" value="P-loop containing nucleoside triphosphate hydrolases"/>
    <property type="match status" value="1"/>
</dbReference>
<dbReference type="PANTHER" id="PTHR10903">
    <property type="entry name" value="GTPASE, IMAP FAMILY MEMBER-RELATED"/>
    <property type="match status" value="1"/>
</dbReference>
<proteinExistence type="predicted"/>
<comment type="cofactor">
    <cofactor evidence="1">
        <name>Mg(2+)</name>
        <dbReference type="ChEBI" id="CHEBI:18420"/>
    </cofactor>
</comment>
<dbReference type="GO" id="GO:0015031">
    <property type="term" value="P:protein transport"/>
    <property type="evidence" value="ECO:0007669"/>
    <property type="project" value="UniProtKB-KW"/>
</dbReference>
<dbReference type="STRING" id="933084.A0A067PE65"/>
<keyword evidence="8" id="KW-0378">Hydrolase</keyword>
<dbReference type="EMBL" id="KL197736">
    <property type="protein sequence ID" value="KDQ53049.1"/>
    <property type="molecule type" value="Genomic_DNA"/>
</dbReference>
<evidence type="ECO:0000256" key="5">
    <source>
        <dbReference type="ARBA" id="ARBA00022640"/>
    </source>
</evidence>
<evidence type="ECO:0000256" key="14">
    <source>
        <dbReference type="ARBA" id="ARBA00024013"/>
    </source>
</evidence>
<dbReference type="GO" id="GO:0046872">
    <property type="term" value="F:metal ion binding"/>
    <property type="evidence" value="ECO:0007669"/>
    <property type="project" value="UniProtKB-KW"/>
</dbReference>
<feature type="domain" description="G" evidence="16">
    <location>
        <begin position="49"/>
        <end position="118"/>
    </location>
</feature>
<dbReference type="InterPro" id="IPR045058">
    <property type="entry name" value="GIMA/IAN/Toc"/>
</dbReference>
<organism evidence="17 18">
    <name type="scientific">Jaapia argillacea MUCL 33604</name>
    <dbReference type="NCBI Taxonomy" id="933084"/>
    <lineage>
        <taxon>Eukaryota</taxon>
        <taxon>Fungi</taxon>
        <taxon>Dikarya</taxon>
        <taxon>Basidiomycota</taxon>
        <taxon>Agaricomycotina</taxon>
        <taxon>Agaricomycetes</taxon>
        <taxon>Agaricomycetidae</taxon>
        <taxon>Jaapiales</taxon>
        <taxon>Jaapiaceae</taxon>
        <taxon>Jaapia</taxon>
    </lineage>
</organism>
<feature type="compositionally biased region" description="Basic and acidic residues" evidence="15">
    <location>
        <begin position="465"/>
        <end position="488"/>
    </location>
</feature>
<keyword evidence="5" id="KW-0934">Plastid</keyword>
<comment type="subcellular location">
    <subcellularLocation>
        <location evidence="2">Membrane</location>
        <topology evidence="2">Single-pass membrane protein</topology>
    </subcellularLocation>
    <subcellularLocation>
        <location evidence="14">Plastid</location>
        <location evidence="14">Chloroplast outer membrane</location>
    </subcellularLocation>
</comment>
<dbReference type="Gene3D" id="3.40.50.300">
    <property type="entry name" value="P-loop containing nucleotide triphosphate hydrolases"/>
    <property type="match status" value="1"/>
</dbReference>
<dbReference type="OrthoDB" id="8954335at2759"/>
<keyword evidence="9" id="KW-1002">Plastid outer membrane</keyword>
<evidence type="ECO:0000256" key="10">
    <source>
        <dbReference type="ARBA" id="ARBA00022842"/>
    </source>
</evidence>
<evidence type="ECO:0000256" key="11">
    <source>
        <dbReference type="ARBA" id="ARBA00022927"/>
    </source>
</evidence>
<keyword evidence="7" id="KW-0479">Metal-binding</keyword>
<dbReference type="InParanoid" id="A0A067PE65"/>
<feature type="region of interest" description="Disordered" evidence="15">
    <location>
        <begin position="310"/>
        <end position="488"/>
    </location>
</feature>
<evidence type="ECO:0000256" key="6">
    <source>
        <dbReference type="ARBA" id="ARBA00022692"/>
    </source>
</evidence>
<accession>A0A067PE65</accession>
<dbReference type="HOGENOM" id="CLU_464646_0_0_1"/>
<dbReference type="Pfam" id="PF01926">
    <property type="entry name" value="MMR_HSR1"/>
    <property type="match status" value="1"/>
</dbReference>
<evidence type="ECO:0000256" key="13">
    <source>
        <dbReference type="ARBA" id="ARBA00023136"/>
    </source>
</evidence>
<keyword evidence="6" id="KW-0812">Transmembrane</keyword>
<evidence type="ECO:0000256" key="8">
    <source>
        <dbReference type="ARBA" id="ARBA00022801"/>
    </source>
</evidence>